<dbReference type="WBParaSite" id="PSU_v2.g7682.t1">
    <property type="protein sequence ID" value="PSU_v2.g7682.t1"/>
    <property type="gene ID" value="PSU_v2.g7682"/>
</dbReference>
<proteinExistence type="predicted"/>
<accession>A0A914ZBQ5</accession>
<keyword evidence="1" id="KW-1185">Reference proteome</keyword>
<organism evidence="1 2">
    <name type="scientific">Panagrolaimus superbus</name>
    <dbReference type="NCBI Taxonomy" id="310955"/>
    <lineage>
        <taxon>Eukaryota</taxon>
        <taxon>Metazoa</taxon>
        <taxon>Ecdysozoa</taxon>
        <taxon>Nematoda</taxon>
        <taxon>Chromadorea</taxon>
        <taxon>Rhabditida</taxon>
        <taxon>Tylenchina</taxon>
        <taxon>Panagrolaimomorpha</taxon>
        <taxon>Panagrolaimoidea</taxon>
        <taxon>Panagrolaimidae</taxon>
        <taxon>Panagrolaimus</taxon>
    </lineage>
</organism>
<evidence type="ECO:0000313" key="1">
    <source>
        <dbReference type="Proteomes" id="UP000887577"/>
    </source>
</evidence>
<dbReference type="Proteomes" id="UP000887577">
    <property type="component" value="Unplaced"/>
</dbReference>
<sequence length="258" mass="29995">MNYFDKPGINYCKKDKKTHRYFECKNRPNETVHKVVIGGETLSKKKKLKLYNSTNDNFMPGVNYSLNKARNWDTFKSSTNVLDNVASYDIEYYVAVIKSQKLCSGGGAYKSLALKKPNQETKFIEVKSGKGASFICLHNELSELVLKKKGQKVVKYSAGKKFQEIPSILFVVDERHPSDNAYESTIYRYKNKKWPEKQWHLKLNSICDDFGEEDTEIVDKDFDVPCTSNQTNLTFGDCFQTKTWNHWFFHTIKTQYVH</sequence>
<name>A0A914ZBQ5_9BILA</name>
<evidence type="ECO:0000313" key="2">
    <source>
        <dbReference type="WBParaSite" id="PSU_v2.g7682.t1"/>
    </source>
</evidence>
<reference evidence="2" key="1">
    <citation type="submission" date="2022-11" db="UniProtKB">
        <authorList>
            <consortium name="WormBaseParasite"/>
        </authorList>
    </citation>
    <scope>IDENTIFICATION</scope>
</reference>
<dbReference type="AlphaFoldDB" id="A0A914ZBQ5"/>
<protein>
    <submittedName>
        <fullName evidence="2">Uncharacterized protein</fullName>
    </submittedName>
</protein>